<dbReference type="FunCoup" id="A0A540VML9">
    <property type="interactions" value="6"/>
</dbReference>
<dbReference type="RefSeq" id="WP_141608205.1">
    <property type="nucleotide sequence ID" value="NZ_VIGC02000001.1"/>
</dbReference>
<evidence type="ECO:0000313" key="2">
    <source>
        <dbReference type="EMBL" id="TQE97992.1"/>
    </source>
</evidence>
<name>A0A540VML9_9CHLR</name>
<accession>A0A540VML9</accession>
<feature type="transmembrane region" description="Helical" evidence="1">
    <location>
        <begin position="203"/>
        <end position="223"/>
    </location>
</feature>
<dbReference type="AlphaFoldDB" id="A0A540VML9"/>
<dbReference type="InParanoid" id="A0A540VML9"/>
<dbReference type="Proteomes" id="UP000317371">
    <property type="component" value="Unassembled WGS sequence"/>
</dbReference>
<dbReference type="PANTHER" id="PTHR36434">
    <property type="entry name" value="MEMBRANE PROTEASE YUGP-RELATED"/>
    <property type="match status" value="1"/>
</dbReference>
<reference evidence="2 3" key="1">
    <citation type="submission" date="2019-06" db="EMBL/GenBank/DDBJ databases">
        <title>Genome sequence of Litorilinea aerophila BAA-2444.</title>
        <authorList>
            <person name="Maclea K.S."/>
            <person name="Maurais E.G."/>
            <person name="Iannazzi L.C."/>
        </authorList>
    </citation>
    <scope>NUCLEOTIDE SEQUENCE [LARGE SCALE GENOMIC DNA]</scope>
    <source>
        <strain evidence="2 3">ATCC BAA-2444</strain>
    </source>
</reference>
<keyword evidence="1" id="KW-0812">Transmembrane</keyword>
<feature type="transmembrane region" description="Helical" evidence="1">
    <location>
        <begin position="127"/>
        <end position="146"/>
    </location>
</feature>
<proteinExistence type="predicted"/>
<dbReference type="PANTHER" id="PTHR36434:SF1">
    <property type="entry name" value="MEMBRANE PROTEASE YUGP-RELATED"/>
    <property type="match status" value="1"/>
</dbReference>
<comment type="caution">
    <text evidence="2">The sequence shown here is derived from an EMBL/GenBank/DDBJ whole genome shotgun (WGS) entry which is preliminary data.</text>
</comment>
<dbReference type="Pfam" id="PF04298">
    <property type="entry name" value="Zn_peptidase_2"/>
    <property type="match status" value="1"/>
</dbReference>
<protein>
    <submittedName>
        <fullName evidence="2">Zinc metallopeptidase</fullName>
    </submittedName>
</protein>
<feature type="transmembrane region" description="Helical" evidence="1">
    <location>
        <begin position="6"/>
        <end position="24"/>
    </location>
</feature>
<gene>
    <name evidence="2" type="ORF">FKZ61_01030</name>
</gene>
<keyword evidence="3" id="KW-1185">Reference proteome</keyword>
<evidence type="ECO:0000313" key="3">
    <source>
        <dbReference type="Proteomes" id="UP000317371"/>
    </source>
</evidence>
<dbReference type="InterPro" id="IPR007395">
    <property type="entry name" value="Zn_peptidase_2"/>
</dbReference>
<evidence type="ECO:0000256" key="1">
    <source>
        <dbReference type="SAM" id="Phobius"/>
    </source>
</evidence>
<feature type="transmembrane region" description="Helical" evidence="1">
    <location>
        <begin position="152"/>
        <end position="171"/>
    </location>
</feature>
<dbReference type="EMBL" id="VIGC01000001">
    <property type="protein sequence ID" value="TQE97992.1"/>
    <property type="molecule type" value="Genomic_DNA"/>
</dbReference>
<keyword evidence="1" id="KW-1133">Transmembrane helix</keyword>
<sequence length="231" mass="24975">MFFFDPLYLLFALPALILGLYAQMKVQSAFGRYSRVRVSTGITGARAARRILDANGLTHVTVERVGGFLSDHYDPRTRTLRLSPDVYDGPTLAAVGVAAHEAGHALQHQQNYAPLQLRTAMVPSVQIGSWLGPILFVIGLIMSGAVGQSIAWFGLLLFGATALFALVTLPVEFDASRRAKQLLVSQGILTPQELQGVNSVLDAAALTYVAAALQAIMTLLYYASLLMGRRE</sequence>
<dbReference type="OrthoDB" id="9784298at2"/>
<keyword evidence="1" id="KW-0472">Membrane</keyword>
<organism evidence="2 3">
    <name type="scientific">Litorilinea aerophila</name>
    <dbReference type="NCBI Taxonomy" id="1204385"/>
    <lineage>
        <taxon>Bacteria</taxon>
        <taxon>Bacillati</taxon>
        <taxon>Chloroflexota</taxon>
        <taxon>Caldilineae</taxon>
        <taxon>Caldilineales</taxon>
        <taxon>Caldilineaceae</taxon>
        <taxon>Litorilinea</taxon>
    </lineage>
</organism>